<proteinExistence type="predicted"/>
<protein>
    <recommendedName>
        <fullName evidence="1">GerMN domain-containing protein</fullName>
    </recommendedName>
</protein>
<comment type="caution">
    <text evidence="2">The sequence shown here is derived from an EMBL/GenBank/DDBJ whole genome shotgun (WGS) entry which is preliminary data.</text>
</comment>
<feature type="domain" description="GerMN" evidence="1">
    <location>
        <begin position="6"/>
        <end position="78"/>
    </location>
</feature>
<accession>X1VLW4</accession>
<dbReference type="Pfam" id="PF10646">
    <property type="entry name" value="Germane"/>
    <property type="match status" value="1"/>
</dbReference>
<organism evidence="2">
    <name type="scientific">marine sediment metagenome</name>
    <dbReference type="NCBI Taxonomy" id="412755"/>
    <lineage>
        <taxon>unclassified sequences</taxon>
        <taxon>metagenomes</taxon>
        <taxon>ecological metagenomes</taxon>
    </lineage>
</organism>
<name>X1VLW4_9ZZZZ</name>
<dbReference type="InterPro" id="IPR019606">
    <property type="entry name" value="GerMN"/>
</dbReference>
<evidence type="ECO:0000259" key="1">
    <source>
        <dbReference type="Pfam" id="PF10646"/>
    </source>
</evidence>
<dbReference type="AlphaFoldDB" id="X1VLW4"/>
<feature type="non-terminal residue" evidence="2">
    <location>
        <position position="86"/>
    </location>
</feature>
<evidence type="ECO:0000313" key="2">
    <source>
        <dbReference type="EMBL" id="GAJ16901.1"/>
    </source>
</evidence>
<sequence length="86" mass="9626">MRKIVLFFLSEADTLLHPEEREINASSSIVRQAKQAVEELIKGSDKGYISPFPPETKLRELFLTGDGVAYVDFSEEIVEKHLSGSS</sequence>
<gene>
    <name evidence="2" type="ORF">S12H4_59517</name>
</gene>
<reference evidence="2" key="1">
    <citation type="journal article" date="2014" name="Front. Microbiol.">
        <title>High frequency of phylogenetically diverse reductive dehalogenase-homologous genes in deep subseafloor sedimentary metagenomes.</title>
        <authorList>
            <person name="Kawai M."/>
            <person name="Futagami T."/>
            <person name="Toyoda A."/>
            <person name="Takaki Y."/>
            <person name="Nishi S."/>
            <person name="Hori S."/>
            <person name="Arai W."/>
            <person name="Tsubouchi T."/>
            <person name="Morono Y."/>
            <person name="Uchiyama I."/>
            <person name="Ito T."/>
            <person name="Fujiyama A."/>
            <person name="Inagaki F."/>
            <person name="Takami H."/>
        </authorList>
    </citation>
    <scope>NUCLEOTIDE SEQUENCE</scope>
    <source>
        <strain evidence="2">Expedition CK06-06</strain>
    </source>
</reference>
<dbReference type="EMBL" id="BARW01038912">
    <property type="protein sequence ID" value="GAJ16901.1"/>
    <property type="molecule type" value="Genomic_DNA"/>
</dbReference>